<proteinExistence type="predicted"/>
<dbReference type="Proteomes" id="UP000770661">
    <property type="component" value="Unassembled WGS sequence"/>
</dbReference>
<dbReference type="AlphaFoldDB" id="A0A8J5CRD2"/>
<feature type="compositionally biased region" description="Polar residues" evidence="1">
    <location>
        <begin position="272"/>
        <end position="345"/>
    </location>
</feature>
<protein>
    <submittedName>
        <fullName evidence="2">Uncharacterized protein</fullName>
    </submittedName>
</protein>
<keyword evidence="3" id="KW-1185">Reference proteome</keyword>
<organism evidence="2 3">
    <name type="scientific">Chionoecetes opilio</name>
    <name type="common">Atlantic snow crab</name>
    <name type="synonym">Cancer opilio</name>
    <dbReference type="NCBI Taxonomy" id="41210"/>
    <lineage>
        <taxon>Eukaryota</taxon>
        <taxon>Metazoa</taxon>
        <taxon>Ecdysozoa</taxon>
        <taxon>Arthropoda</taxon>
        <taxon>Crustacea</taxon>
        <taxon>Multicrustacea</taxon>
        <taxon>Malacostraca</taxon>
        <taxon>Eumalacostraca</taxon>
        <taxon>Eucarida</taxon>
        <taxon>Decapoda</taxon>
        <taxon>Pleocyemata</taxon>
        <taxon>Brachyura</taxon>
        <taxon>Eubrachyura</taxon>
        <taxon>Majoidea</taxon>
        <taxon>Majidae</taxon>
        <taxon>Chionoecetes</taxon>
    </lineage>
</organism>
<dbReference type="OrthoDB" id="20821at2759"/>
<evidence type="ECO:0000256" key="1">
    <source>
        <dbReference type="SAM" id="MobiDB-lite"/>
    </source>
</evidence>
<accession>A0A8J5CRD2</accession>
<feature type="region of interest" description="Disordered" evidence="1">
    <location>
        <begin position="272"/>
        <end position="346"/>
    </location>
</feature>
<comment type="caution">
    <text evidence="2">The sequence shown here is derived from an EMBL/GenBank/DDBJ whole genome shotgun (WGS) entry which is preliminary data.</text>
</comment>
<reference evidence="2" key="1">
    <citation type="submission" date="2020-07" db="EMBL/GenBank/DDBJ databases">
        <title>The High-quality genome of the commercially important snow crab, Chionoecetes opilio.</title>
        <authorList>
            <person name="Jeong J.-H."/>
            <person name="Ryu S."/>
        </authorList>
    </citation>
    <scope>NUCLEOTIDE SEQUENCE</scope>
    <source>
        <strain evidence="2">MADBK_172401_WGS</strain>
        <tissue evidence="2">Digestive gland</tissue>
    </source>
</reference>
<gene>
    <name evidence="2" type="ORF">GWK47_053225</name>
</gene>
<evidence type="ECO:0000313" key="2">
    <source>
        <dbReference type="EMBL" id="KAG0718051.1"/>
    </source>
</evidence>
<dbReference type="EMBL" id="JACEEZ010016727">
    <property type="protein sequence ID" value="KAG0718051.1"/>
    <property type="molecule type" value="Genomic_DNA"/>
</dbReference>
<evidence type="ECO:0000313" key="3">
    <source>
        <dbReference type="Proteomes" id="UP000770661"/>
    </source>
</evidence>
<name>A0A8J5CRD2_CHIOP</name>
<sequence length="396" mass="42860">MDQGIIVAMKRLYRRRFLEQVMVEIDEEDRDVGQLTLDNLRKYGEDVGTLTDNTLYAVGQTAWAGHNIASLGVKGVAKRVAKDTGKALVLQHDEKKGAVDVEEAEEATETAVKKNDAEQVPVRPIRAKKPHPLRVYPSRQLMVQKEEMRHFYPTSFDGVGMTNLSGHGSRQLSQRGRSGRGISVLLLHIQSGTPSAHHRCVPSQHDPSSHTLASVSVAQTLTDPSRQSPHTLASVSVAQTLTDPSWQSPHTLASSPHTLASVSVAQTLTDPSWQSPHTLASGSVAQTLSDPSWQSPHTLASSPHTLASGSVAQTLSDPSWQSPHTLASGSVAQTLSDPSRQSPHTLASDVHVVEAPPQRIIVTLFHGHAHHPQASTYLRVYLGQPRSPAAPLRSQS</sequence>